<feature type="non-terminal residue" evidence="1">
    <location>
        <position position="1"/>
    </location>
</feature>
<accession>A0A383AR69</accession>
<sequence length="184" mass="20162">VLYPSAIFRDSDTLTSLGIKPYSETIPDSKYYHTGAYTVDTSGAEVVGTYASTARDVDTLKASMLDTINSQVASKQGAIDWYWARADKGGTAVPANIATYATTIYTEQATKETEVAALDTLDKIKEYENRAYTEVRKVATYNEDGSFKEYSGTESSAREINMLMHWTANPTDEADPAFVSLTAD</sequence>
<proteinExistence type="predicted"/>
<reference evidence="1" key="1">
    <citation type="submission" date="2018-05" db="EMBL/GenBank/DDBJ databases">
        <authorList>
            <person name="Lanie J.A."/>
            <person name="Ng W.-L."/>
            <person name="Kazmierczak K.M."/>
            <person name="Andrzejewski T.M."/>
            <person name="Davidsen T.M."/>
            <person name="Wayne K.J."/>
            <person name="Tettelin H."/>
            <person name="Glass J.I."/>
            <person name="Rusch D."/>
            <person name="Podicherti R."/>
            <person name="Tsui H.-C.T."/>
            <person name="Winkler M.E."/>
        </authorList>
    </citation>
    <scope>NUCLEOTIDE SEQUENCE</scope>
</reference>
<organism evidence="1">
    <name type="scientific">marine metagenome</name>
    <dbReference type="NCBI Taxonomy" id="408172"/>
    <lineage>
        <taxon>unclassified sequences</taxon>
        <taxon>metagenomes</taxon>
        <taxon>ecological metagenomes</taxon>
    </lineage>
</organism>
<gene>
    <name evidence="1" type="ORF">METZ01_LOCUS462925</name>
</gene>
<dbReference type="EMBL" id="UINC01194132">
    <property type="protein sequence ID" value="SVE10071.1"/>
    <property type="molecule type" value="Genomic_DNA"/>
</dbReference>
<dbReference type="AlphaFoldDB" id="A0A383AR69"/>
<name>A0A383AR69_9ZZZZ</name>
<protein>
    <submittedName>
        <fullName evidence="1">Uncharacterized protein</fullName>
    </submittedName>
</protein>
<evidence type="ECO:0000313" key="1">
    <source>
        <dbReference type="EMBL" id="SVE10071.1"/>
    </source>
</evidence>